<dbReference type="EMBL" id="BEZZ01000364">
    <property type="protein sequence ID" value="GCC31476.1"/>
    <property type="molecule type" value="Genomic_DNA"/>
</dbReference>
<dbReference type="GO" id="GO:0005412">
    <property type="term" value="F:D-glucose:sodium symporter activity"/>
    <property type="evidence" value="ECO:0007669"/>
    <property type="project" value="TreeGrafter"/>
</dbReference>
<keyword evidence="6" id="KW-0406">Ion transport</keyword>
<evidence type="ECO:0000256" key="1">
    <source>
        <dbReference type="ARBA" id="ARBA00004424"/>
    </source>
</evidence>
<keyword evidence="4" id="KW-0762">Sugar transport</keyword>
<accession>A0A401SM80</accession>
<comment type="subcellular location">
    <subcellularLocation>
        <location evidence="1">Apical cell membrane</location>
        <topology evidence="1">Multi-pass membrane protein</topology>
    </subcellularLocation>
</comment>
<keyword evidence="8" id="KW-0739">Sodium transport</keyword>
<comment type="caution">
    <text evidence="10">The sequence shown here is derived from an EMBL/GenBank/DDBJ whole genome shotgun (WGS) entry which is preliminary data.</text>
</comment>
<comment type="similarity">
    <text evidence="9">Belongs to the sodium:solute symporter (SSF) (TC 2.A.21) family.</text>
</comment>
<name>A0A401SM80_CHIPU</name>
<dbReference type="STRING" id="137246.A0A401SM80"/>
<evidence type="ECO:0000256" key="3">
    <source>
        <dbReference type="ARBA" id="ARBA00022475"/>
    </source>
</evidence>
<keyword evidence="7" id="KW-0325">Glycoprotein</keyword>
<evidence type="ECO:0000256" key="7">
    <source>
        <dbReference type="ARBA" id="ARBA00023180"/>
    </source>
</evidence>
<dbReference type="Pfam" id="PF00474">
    <property type="entry name" value="SSF"/>
    <property type="match status" value="1"/>
</dbReference>
<keyword evidence="3" id="KW-0472">Membrane</keyword>
<keyword evidence="3" id="KW-1003">Cell membrane</keyword>
<keyword evidence="5" id="KW-0915">Sodium</keyword>
<organism evidence="10 11">
    <name type="scientific">Chiloscyllium punctatum</name>
    <name type="common">Brownbanded bambooshark</name>
    <name type="synonym">Hemiscyllium punctatum</name>
    <dbReference type="NCBI Taxonomy" id="137246"/>
    <lineage>
        <taxon>Eukaryota</taxon>
        <taxon>Metazoa</taxon>
        <taxon>Chordata</taxon>
        <taxon>Craniata</taxon>
        <taxon>Vertebrata</taxon>
        <taxon>Chondrichthyes</taxon>
        <taxon>Elasmobranchii</taxon>
        <taxon>Galeomorphii</taxon>
        <taxon>Galeoidea</taxon>
        <taxon>Orectolobiformes</taxon>
        <taxon>Hemiscylliidae</taxon>
        <taxon>Chiloscyllium</taxon>
    </lineage>
</organism>
<sequence>MKPTTCILQSYVLWKSEQETVDCSPLSHSSQNNSVPDSVACVDPEECIKVCGTEVGCSNIAFPKLVIELMPDGNFIYKFFFNPVNDCK</sequence>
<evidence type="ECO:0000313" key="11">
    <source>
        <dbReference type="Proteomes" id="UP000287033"/>
    </source>
</evidence>
<dbReference type="InterPro" id="IPR001734">
    <property type="entry name" value="Na/solute_symporter"/>
</dbReference>
<dbReference type="PANTHER" id="PTHR11819">
    <property type="entry name" value="SOLUTE CARRIER FAMILY 5"/>
    <property type="match status" value="1"/>
</dbReference>
<evidence type="ECO:0000256" key="6">
    <source>
        <dbReference type="ARBA" id="ARBA00023065"/>
    </source>
</evidence>
<evidence type="ECO:0000313" key="10">
    <source>
        <dbReference type="EMBL" id="GCC31476.1"/>
    </source>
</evidence>
<dbReference type="Proteomes" id="UP000287033">
    <property type="component" value="Unassembled WGS sequence"/>
</dbReference>
<dbReference type="OrthoDB" id="6132759at2759"/>
<evidence type="ECO:0000256" key="5">
    <source>
        <dbReference type="ARBA" id="ARBA00023053"/>
    </source>
</evidence>
<protein>
    <submittedName>
        <fullName evidence="10">Uncharacterized protein</fullName>
    </submittedName>
</protein>
<evidence type="ECO:0000256" key="9">
    <source>
        <dbReference type="RuleBase" id="RU362091"/>
    </source>
</evidence>
<dbReference type="AlphaFoldDB" id="A0A401SM80"/>
<gene>
    <name evidence="10" type="ORF">chiPu_0009934</name>
</gene>
<proteinExistence type="inferred from homology"/>
<dbReference type="PANTHER" id="PTHR11819:SF128">
    <property type="entry name" value="SODIUM_MANNOSE COTRANSPORTER SLC5A10"/>
    <property type="match status" value="1"/>
</dbReference>
<reference evidence="10 11" key="1">
    <citation type="journal article" date="2018" name="Nat. Ecol. Evol.">
        <title>Shark genomes provide insights into elasmobranch evolution and the origin of vertebrates.</title>
        <authorList>
            <person name="Hara Y"/>
            <person name="Yamaguchi K"/>
            <person name="Onimaru K"/>
            <person name="Kadota M"/>
            <person name="Koyanagi M"/>
            <person name="Keeley SD"/>
            <person name="Tatsumi K"/>
            <person name="Tanaka K"/>
            <person name="Motone F"/>
            <person name="Kageyama Y"/>
            <person name="Nozu R"/>
            <person name="Adachi N"/>
            <person name="Nishimura O"/>
            <person name="Nakagawa R"/>
            <person name="Tanegashima C"/>
            <person name="Kiyatake I"/>
            <person name="Matsumoto R"/>
            <person name="Murakumo K"/>
            <person name="Nishida K"/>
            <person name="Terakita A"/>
            <person name="Kuratani S"/>
            <person name="Sato K"/>
            <person name="Hyodo S Kuraku.S."/>
        </authorList>
    </citation>
    <scope>NUCLEOTIDE SEQUENCE [LARGE SCALE GENOMIC DNA]</scope>
</reference>
<evidence type="ECO:0000256" key="2">
    <source>
        <dbReference type="ARBA" id="ARBA00022448"/>
    </source>
</evidence>
<keyword evidence="2" id="KW-0813">Transport</keyword>
<evidence type="ECO:0000256" key="4">
    <source>
        <dbReference type="ARBA" id="ARBA00022597"/>
    </source>
</evidence>
<dbReference type="GO" id="GO:0016324">
    <property type="term" value="C:apical plasma membrane"/>
    <property type="evidence" value="ECO:0007669"/>
    <property type="project" value="UniProtKB-SubCell"/>
</dbReference>
<evidence type="ECO:0000256" key="8">
    <source>
        <dbReference type="ARBA" id="ARBA00023201"/>
    </source>
</evidence>
<keyword evidence="11" id="KW-1185">Reference proteome</keyword>